<evidence type="ECO:0000313" key="4">
    <source>
        <dbReference type="EMBL" id="REC55278.1"/>
    </source>
</evidence>
<sequence length="419" mass="46895">MDILIIHQNFPGQYKHLAPALAARGDRVVALTLKVTKPVTWQGVRVLPYTLHRGNGQNVHPWLVDFETKLVRAEACHGAATKLREQGLMPDVILAHPGWGESLFLKDVWPEARLGLYCELYHEAGYPHTGFDPEFPGTEGPREPLRLRMKNLNNRLHFEVGDAGLSPTRFQADTFPAPFRERITVAHDGIDTDAVAPDPEARLALESGRTLTRDDEVITFVNRNLEPYRGYHVFMRALPELLRRRPAAQVVLLGGEGTSYGARPPEGRTWKQIFIDEVRGGIADADWARVHFLGRVPYERFLSLIRVSRAHVYLTYPFVLSWSLLEAMSAGAAIVASDVAPVREAITDGETGLLVDFFDRAGLLDRVEALLDDPDLRTRLGAAARAHVAGAYDLRRVALPAQLDWVDRLARLTPRPPRD</sequence>
<evidence type="ECO:0000259" key="2">
    <source>
        <dbReference type="Pfam" id="PF00534"/>
    </source>
</evidence>
<proteinExistence type="predicted"/>
<dbReference type="RefSeq" id="WP_115981159.1">
    <property type="nucleotide sequence ID" value="NZ_QOHR01000020.1"/>
</dbReference>
<feature type="domain" description="Glycosyl transferase family 4" evidence="3">
    <location>
        <begin position="25"/>
        <end position="194"/>
    </location>
</feature>
<keyword evidence="5" id="KW-1185">Reference proteome</keyword>
<dbReference type="InterPro" id="IPR022623">
    <property type="entry name" value="Glyco_trans_4"/>
</dbReference>
<name>A0A3D9BP41_9RHOB</name>
<dbReference type="Proteomes" id="UP000257131">
    <property type="component" value="Unassembled WGS sequence"/>
</dbReference>
<dbReference type="AlphaFoldDB" id="A0A3D9BP41"/>
<dbReference type="PANTHER" id="PTHR46401">
    <property type="entry name" value="GLYCOSYLTRANSFERASE WBBK-RELATED"/>
    <property type="match status" value="1"/>
</dbReference>
<dbReference type="InterPro" id="IPR001296">
    <property type="entry name" value="Glyco_trans_1"/>
</dbReference>
<dbReference type="Pfam" id="PF00534">
    <property type="entry name" value="Glycos_transf_1"/>
    <property type="match status" value="1"/>
</dbReference>
<evidence type="ECO:0000313" key="5">
    <source>
        <dbReference type="Proteomes" id="UP000257131"/>
    </source>
</evidence>
<comment type="caution">
    <text evidence="4">The sequence shown here is derived from an EMBL/GenBank/DDBJ whole genome shotgun (WGS) entry which is preliminary data.</text>
</comment>
<feature type="domain" description="Glycosyl transferase family 1" evidence="2">
    <location>
        <begin position="214"/>
        <end position="386"/>
    </location>
</feature>
<gene>
    <name evidence="4" type="ORF">DRV84_12375</name>
</gene>
<dbReference type="Pfam" id="PF12000">
    <property type="entry name" value="Glyco_trans_4_3"/>
    <property type="match status" value="1"/>
</dbReference>
<dbReference type="Gene3D" id="3.40.50.2000">
    <property type="entry name" value="Glycogen Phosphorylase B"/>
    <property type="match status" value="2"/>
</dbReference>
<evidence type="ECO:0000259" key="3">
    <source>
        <dbReference type="Pfam" id="PF12000"/>
    </source>
</evidence>
<evidence type="ECO:0000256" key="1">
    <source>
        <dbReference type="ARBA" id="ARBA00022679"/>
    </source>
</evidence>
<dbReference type="PANTHER" id="PTHR46401:SF2">
    <property type="entry name" value="GLYCOSYLTRANSFERASE WBBK-RELATED"/>
    <property type="match status" value="1"/>
</dbReference>
<keyword evidence="1 4" id="KW-0808">Transferase</keyword>
<organism evidence="4 5">
    <name type="scientific">Rhodosalinus sediminis</name>
    <dbReference type="NCBI Taxonomy" id="1940533"/>
    <lineage>
        <taxon>Bacteria</taxon>
        <taxon>Pseudomonadati</taxon>
        <taxon>Pseudomonadota</taxon>
        <taxon>Alphaproteobacteria</taxon>
        <taxon>Rhodobacterales</taxon>
        <taxon>Paracoccaceae</taxon>
        <taxon>Rhodosalinus</taxon>
    </lineage>
</organism>
<dbReference type="EMBL" id="QOHR01000020">
    <property type="protein sequence ID" value="REC55278.1"/>
    <property type="molecule type" value="Genomic_DNA"/>
</dbReference>
<accession>A0A3D9BP41</accession>
<dbReference type="GO" id="GO:0009103">
    <property type="term" value="P:lipopolysaccharide biosynthetic process"/>
    <property type="evidence" value="ECO:0007669"/>
    <property type="project" value="TreeGrafter"/>
</dbReference>
<dbReference type="SUPFAM" id="SSF53756">
    <property type="entry name" value="UDP-Glycosyltransferase/glycogen phosphorylase"/>
    <property type="match status" value="1"/>
</dbReference>
<dbReference type="OrthoDB" id="9793726at2"/>
<dbReference type="GO" id="GO:0016757">
    <property type="term" value="F:glycosyltransferase activity"/>
    <property type="evidence" value="ECO:0007669"/>
    <property type="project" value="InterPro"/>
</dbReference>
<reference evidence="4 5" key="1">
    <citation type="journal article" date="2017" name="Int. J. Syst. Evol. Microbiol.">
        <title>Rhodosalinus sediminis gen. nov., sp. nov., isolated from marine saltern.</title>
        <authorList>
            <person name="Guo L.Y."/>
            <person name="Ling S.K."/>
            <person name="Li C.M."/>
            <person name="Chen G.J."/>
            <person name="Du Z.J."/>
        </authorList>
    </citation>
    <scope>NUCLEOTIDE SEQUENCE [LARGE SCALE GENOMIC DNA]</scope>
    <source>
        <strain evidence="4 5">WDN1C137</strain>
    </source>
</reference>
<protein>
    <submittedName>
        <fullName evidence="4">Glycosyltransferase</fullName>
    </submittedName>
</protein>